<dbReference type="PANTHER" id="PTHR30258:SF1">
    <property type="entry name" value="PROTEIN TRANSPORT PROTEIN HOFB HOMOLOG"/>
    <property type="match status" value="1"/>
</dbReference>
<dbReference type="GO" id="GO:0005524">
    <property type="term" value="F:ATP binding"/>
    <property type="evidence" value="ECO:0007669"/>
    <property type="project" value="UniProtKB-KW"/>
</dbReference>
<evidence type="ECO:0000256" key="2">
    <source>
        <dbReference type="ARBA" id="ARBA00022741"/>
    </source>
</evidence>
<keyword evidence="3" id="KW-0067">ATP-binding</keyword>
<dbReference type="InterPro" id="IPR003593">
    <property type="entry name" value="AAA+_ATPase"/>
</dbReference>
<gene>
    <name evidence="6" type="ORF">DEACI_1506</name>
    <name evidence="5" type="ORF">DEACI_2230</name>
</gene>
<dbReference type="Gene3D" id="3.30.450.90">
    <property type="match status" value="1"/>
</dbReference>
<dbReference type="EMBL" id="CDGJ01000037">
    <property type="protein sequence ID" value="CEJ07050.1"/>
    <property type="molecule type" value="Genomic_DNA"/>
</dbReference>
<dbReference type="GO" id="GO:0016887">
    <property type="term" value="F:ATP hydrolysis activity"/>
    <property type="evidence" value="ECO:0007669"/>
    <property type="project" value="TreeGrafter"/>
</dbReference>
<proteinExistence type="inferred from homology"/>
<dbReference type="AlphaFoldDB" id="A0A8S0VX44"/>
<dbReference type="InterPro" id="IPR037257">
    <property type="entry name" value="T2SS_E_N_sf"/>
</dbReference>
<dbReference type="Pfam" id="PF05157">
    <property type="entry name" value="MshEN"/>
    <property type="match status" value="2"/>
</dbReference>
<dbReference type="SUPFAM" id="SSF52540">
    <property type="entry name" value="P-loop containing nucleoside triphosphate hydrolases"/>
    <property type="match status" value="1"/>
</dbReference>
<dbReference type="InterPro" id="IPR007831">
    <property type="entry name" value="T2SS_GspE_N"/>
</dbReference>
<dbReference type="CDD" id="cd01129">
    <property type="entry name" value="PulE-GspE-like"/>
    <property type="match status" value="1"/>
</dbReference>
<evidence type="ECO:0000313" key="6">
    <source>
        <dbReference type="EMBL" id="CEJ07050.1"/>
    </source>
</evidence>
<dbReference type="FunFam" id="3.30.450.90:FF:000001">
    <property type="entry name" value="Type II secretion system ATPase GspE"/>
    <property type="match status" value="1"/>
</dbReference>
<evidence type="ECO:0000256" key="3">
    <source>
        <dbReference type="ARBA" id="ARBA00022840"/>
    </source>
</evidence>
<dbReference type="Proteomes" id="UP001071230">
    <property type="component" value="Unassembled WGS sequence"/>
</dbReference>
<feature type="domain" description="Bacterial type II secretion system protein E" evidence="4">
    <location>
        <begin position="508"/>
        <end position="522"/>
    </location>
</feature>
<protein>
    <submittedName>
        <fullName evidence="6">Type II secretion system protein E</fullName>
    </submittedName>
    <submittedName>
        <fullName evidence="5">Type II/IV secretion system protein</fullName>
    </submittedName>
</protein>
<reference evidence="5" key="2">
    <citation type="submission" date="2020-01" db="EMBL/GenBank/DDBJ databases">
        <authorList>
            <person name="Hornung B."/>
        </authorList>
    </citation>
    <scope>NUCLEOTIDE SEQUENCE</scope>
    <source>
        <strain evidence="5">PacBioINE</strain>
    </source>
</reference>
<sequence>MALRQERKRLGEILIAGGVISPAQLNEALQTQKMLGLRLGEVLIRQGLATEDDILHTMRSQLGLDLIDLNQRVVPEKVLRQLPERVVRKYGVLPLDDSGGILRVAMNDPTDYFAVEDIRLAAGMPVRPCLARRDDIQRAVDRYYSRNDAEKAAREYARHLLSQGLVSEEDILRAMQSQLGLEMVDLAGIFIPEDVLRLVPESLARRYTILPVEVRNGQLLLALNDPTDYHVLEEVRQASALPIKPCLARKSEIAAAIERSYGKNEAQRLARDYLRQGPASQVAASSQAGAAVVPGWAAEGEDAASTPIIKFLNTLIEDAINNQASDIHIEPLEEELRIRFRVDGVLREIMRTPIGMVGPVVSRVKIMSGLNIAERRLPQDGRIGYQVAGRNIDLRVSTAPTMFGEKVVLRVLDKANIVVGKDALGLSGAEVRLFDEFISKPYGIVLVTGPTGSGKTTTLYTMLGQLNTPEKNVITLEDPVEFKFKGINQMQVNPKAGFTFAAGLRSVLRQDPDVIMVGEMRDRETAEIAVRSALTGHLVLSTIHTNDAASAVTRLEDMGVEPFLISASLVGIISQRLVRQICPQCTVEYAAGPLERGILGAAEGQRLLLKRGKGCPFCGGSGYKGRTAIFEIMPIGEEHRRLITDRASLDALRACAAEQGMVSLKQAAARLVLSGLTTMEELLRVTYVNE</sequence>
<dbReference type="Gene3D" id="3.30.300.160">
    <property type="entry name" value="Type II secretion system, protein E, N-terminal domain"/>
    <property type="match status" value="2"/>
</dbReference>
<evidence type="ECO:0000313" key="7">
    <source>
        <dbReference type="Proteomes" id="UP001071230"/>
    </source>
</evidence>
<dbReference type="EMBL" id="LR746496">
    <property type="protein sequence ID" value="CAA7601563.1"/>
    <property type="molecule type" value="Genomic_DNA"/>
</dbReference>
<dbReference type="KEGG" id="aacx:DEACI_2230"/>
<organism evidence="5">
    <name type="scientific">Acididesulfobacillus acetoxydans</name>
    <dbReference type="NCBI Taxonomy" id="1561005"/>
    <lineage>
        <taxon>Bacteria</taxon>
        <taxon>Bacillati</taxon>
        <taxon>Bacillota</taxon>
        <taxon>Clostridia</taxon>
        <taxon>Eubacteriales</taxon>
        <taxon>Peptococcaceae</taxon>
        <taxon>Acididesulfobacillus</taxon>
    </lineage>
</organism>
<dbReference type="InterPro" id="IPR001482">
    <property type="entry name" value="T2SS/T4SS_dom"/>
</dbReference>
<dbReference type="FunFam" id="3.40.50.300:FF:000398">
    <property type="entry name" value="Type IV pilus assembly ATPase PilB"/>
    <property type="match status" value="1"/>
</dbReference>
<dbReference type="RefSeq" id="WP_240985074.1">
    <property type="nucleotide sequence ID" value="NZ_CDGJ01000037.1"/>
</dbReference>
<keyword evidence="2" id="KW-0547">Nucleotide-binding</keyword>
<dbReference type="SUPFAM" id="SSF160246">
    <property type="entry name" value="EspE N-terminal domain-like"/>
    <property type="match status" value="2"/>
</dbReference>
<dbReference type="Gene3D" id="3.40.50.300">
    <property type="entry name" value="P-loop containing nucleotide triphosphate hydrolases"/>
    <property type="match status" value="1"/>
</dbReference>
<reference evidence="6" key="1">
    <citation type="submission" date="2014-11" db="EMBL/GenBank/DDBJ databases">
        <authorList>
            <person name="Hornung B.V."/>
        </authorList>
    </citation>
    <scope>NUCLEOTIDE SEQUENCE</scope>
    <source>
        <strain evidence="6">INE</strain>
    </source>
</reference>
<comment type="similarity">
    <text evidence="1">Belongs to the GSP E family.</text>
</comment>
<keyword evidence="7" id="KW-1185">Reference proteome</keyword>
<dbReference type="GO" id="GO:0005886">
    <property type="term" value="C:plasma membrane"/>
    <property type="evidence" value="ECO:0007669"/>
    <property type="project" value="TreeGrafter"/>
</dbReference>
<evidence type="ECO:0000256" key="1">
    <source>
        <dbReference type="ARBA" id="ARBA00006611"/>
    </source>
</evidence>
<accession>A0A8S0VX44</accession>
<dbReference type="PROSITE" id="PS00662">
    <property type="entry name" value="T2SP_E"/>
    <property type="match status" value="1"/>
</dbReference>
<dbReference type="SMART" id="SM00382">
    <property type="entry name" value="AAA"/>
    <property type="match status" value="1"/>
</dbReference>
<name>A0A8S0VX44_9FIRM</name>
<dbReference type="Proteomes" id="UP000836597">
    <property type="component" value="Chromosome"/>
</dbReference>
<evidence type="ECO:0000313" key="5">
    <source>
        <dbReference type="EMBL" id="CAA7601563.1"/>
    </source>
</evidence>
<dbReference type="PANTHER" id="PTHR30258">
    <property type="entry name" value="TYPE II SECRETION SYSTEM PROTEIN GSPE-RELATED"/>
    <property type="match status" value="1"/>
</dbReference>
<dbReference type="InterPro" id="IPR027417">
    <property type="entry name" value="P-loop_NTPase"/>
</dbReference>
<evidence type="ECO:0000259" key="4">
    <source>
        <dbReference type="PROSITE" id="PS00662"/>
    </source>
</evidence>
<dbReference type="Pfam" id="PF00437">
    <property type="entry name" value="T2SSE"/>
    <property type="match status" value="1"/>
</dbReference>
<dbReference type="FunFam" id="3.30.300.160:FF:000002">
    <property type="entry name" value="Type II secretion system protein E"/>
    <property type="match status" value="1"/>
</dbReference>